<evidence type="ECO:0000313" key="2">
    <source>
        <dbReference type="EMBL" id="MBG0834741.1"/>
    </source>
</evidence>
<dbReference type="Proteomes" id="UP000596932">
    <property type="component" value="Unassembled WGS sequence"/>
</dbReference>
<protein>
    <recommendedName>
        <fullName evidence="1">DUF7716 domain-containing protein</fullName>
    </recommendedName>
</protein>
<organism evidence="2 3">
    <name type="scientific">Pseudomonas chaetocerotis</name>
    <dbReference type="NCBI Taxonomy" id="2758695"/>
    <lineage>
        <taxon>Bacteria</taxon>
        <taxon>Pseudomonadati</taxon>
        <taxon>Pseudomonadota</taxon>
        <taxon>Gammaproteobacteria</taxon>
        <taxon>Pseudomonadales</taxon>
        <taxon>Pseudomonadaceae</taxon>
        <taxon>Pseudomonas</taxon>
    </lineage>
</organism>
<proteinExistence type="predicted"/>
<evidence type="ECO:0000259" key="1">
    <source>
        <dbReference type="Pfam" id="PF24832"/>
    </source>
</evidence>
<reference evidence="2" key="1">
    <citation type="submission" date="2020-07" db="EMBL/GenBank/DDBJ databases">
        <title>Pseudomonas chaetoceroseae sp. nov., a new member of the Pseudomonas oleovorans group isolated from a culture of Chaetoceros calcitrans.</title>
        <authorList>
            <person name="Girard L."/>
            <person name="Lood C."/>
            <person name="De Mot R."/>
            <person name="Baudart J."/>
        </authorList>
    </citation>
    <scope>NUCLEOTIDE SEQUENCE</scope>
    <source>
        <strain evidence="2">536</strain>
    </source>
</reference>
<keyword evidence="3" id="KW-1185">Reference proteome</keyword>
<dbReference type="AlphaFoldDB" id="A0A931CVI4"/>
<gene>
    <name evidence="2" type="ORF">H3221_06400</name>
</gene>
<dbReference type="EMBL" id="JACFYX010000004">
    <property type="protein sequence ID" value="MBG0834741.1"/>
    <property type="molecule type" value="Genomic_DNA"/>
</dbReference>
<accession>A0A931CVI4</accession>
<dbReference type="Pfam" id="PF24832">
    <property type="entry name" value="DUF7716"/>
    <property type="match status" value="1"/>
</dbReference>
<evidence type="ECO:0000313" key="3">
    <source>
        <dbReference type="Proteomes" id="UP000596932"/>
    </source>
</evidence>
<feature type="domain" description="DUF7716" evidence="1">
    <location>
        <begin position="10"/>
        <end position="115"/>
    </location>
</feature>
<comment type="caution">
    <text evidence="2">The sequence shown here is derived from an EMBL/GenBank/DDBJ whole genome shotgun (WGS) entry which is preliminary data.</text>
</comment>
<name>A0A931CVI4_9PSED</name>
<dbReference type="RefSeq" id="WP_196474351.1">
    <property type="nucleotide sequence ID" value="NZ_JACFYX020000002.1"/>
</dbReference>
<sequence length="116" mass="13425">MKKFRSLEELVKTFQAESQEEWIYTNMEQWNSSSKSNDFYIITEEEIDELADDEVYESASGAFLPKELEDQNLYPWILTSTLEGILLNLNGGKNAPLEKIRGAINFYRENDAFLSA</sequence>
<dbReference type="InterPro" id="IPR056133">
    <property type="entry name" value="DUF7716"/>
</dbReference>